<accession>A0AAF0PZE7</accession>
<proteinExistence type="predicted"/>
<dbReference type="Proteomes" id="UP001234989">
    <property type="component" value="Chromosome 2"/>
</dbReference>
<organism evidence="1 2">
    <name type="scientific">Solanum verrucosum</name>
    <dbReference type="NCBI Taxonomy" id="315347"/>
    <lineage>
        <taxon>Eukaryota</taxon>
        <taxon>Viridiplantae</taxon>
        <taxon>Streptophyta</taxon>
        <taxon>Embryophyta</taxon>
        <taxon>Tracheophyta</taxon>
        <taxon>Spermatophyta</taxon>
        <taxon>Magnoliopsida</taxon>
        <taxon>eudicotyledons</taxon>
        <taxon>Gunneridae</taxon>
        <taxon>Pentapetalae</taxon>
        <taxon>asterids</taxon>
        <taxon>lamiids</taxon>
        <taxon>Solanales</taxon>
        <taxon>Solanaceae</taxon>
        <taxon>Solanoideae</taxon>
        <taxon>Solaneae</taxon>
        <taxon>Solanum</taxon>
    </lineage>
</organism>
<reference evidence="1" key="1">
    <citation type="submission" date="2023-08" db="EMBL/GenBank/DDBJ databases">
        <title>A de novo genome assembly of Solanum verrucosum Schlechtendal, a Mexican diploid species geographically isolated from the other diploid A-genome species in potato relatives.</title>
        <authorList>
            <person name="Hosaka K."/>
        </authorList>
    </citation>
    <scope>NUCLEOTIDE SEQUENCE</scope>
    <source>
        <tissue evidence="1">Young leaves</tissue>
    </source>
</reference>
<evidence type="ECO:0000313" key="1">
    <source>
        <dbReference type="EMBL" id="WMV13652.1"/>
    </source>
</evidence>
<sequence>MEKMITQMDLLTKNVMGGGYIAMNAASTNNRVSSNDAQFESKYNEEEKILLSQMGGFCLSYPRKDGNQGWTGRDQNWHDWGKNRRDRNNFQDRYVLLYDCPNRGK</sequence>
<dbReference type="AlphaFoldDB" id="A0AAF0PZE7"/>
<gene>
    <name evidence="1" type="ORF">MTR67_007037</name>
</gene>
<keyword evidence="2" id="KW-1185">Reference proteome</keyword>
<name>A0AAF0PZE7_SOLVR</name>
<evidence type="ECO:0000313" key="2">
    <source>
        <dbReference type="Proteomes" id="UP001234989"/>
    </source>
</evidence>
<protein>
    <submittedName>
        <fullName evidence="1">Uncharacterized protein</fullName>
    </submittedName>
</protein>
<dbReference type="EMBL" id="CP133613">
    <property type="protein sequence ID" value="WMV13652.1"/>
    <property type="molecule type" value="Genomic_DNA"/>
</dbReference>